<comment type="caution">
    <text evidence="2">The sequence shown here is derived from an EMBL/GenBank/DDBJ whole genome shotgun (WGS) entry which is preliminary data.</text>
</comment>
<dbReference type="Proteomes" id="UP000187455">
    <property type="component" value="Unassembled WGS sequence"/>
</dbReference>
<name>A0A1R0GYS4_9FUNG</name>
<feature type="compositionally biased region" description="Polar residues" evidence="1">
    <location>
        <begin position="47"/>
        <end position="66"/>
    </location>
</feature>
<evidence type="ECO:0000256" key="1">
    <source>
        <dbReference type="SAM" id="MobiDB-lite"/>
    </source>
</evidence>
<proteinExistence type="predicted"/>
<evidence type="ECO:0000313" key="3">
    <source>
        <dbReference type="Proteomes" id="UP000187455"/>
    </source>
</evidence>
<keyword evidence="3" id="KW-1185">Reference proteome</keyword>
<organism evidence="2 3">
    <name type="scientific">Smittium mucronatum</name>
    <dbReference type="NCBI Taxonomy" id="133383"/>
    <lineage>
        <taxon>Eukaryota</taxon>
        <taxon>Fungi</taxon>
        <taxon>Fungi incertae sedis</taxon>
        <taxon>Zoopagomycota</taxon>
        <taxon>Kickxellomycotina</taxon>
        <taxon>Harpellomycetes</taxon>
        <taxon>Harpellales</taxon>
        <taxon>Legeriomycetaceae</taxon>
        <taxon>Smittium</taxon>
    </lineage>
</organism>
<protein>
    <submittedName>
        <fullName evidence="2">Uncharacterized protein</fullName>
    </submittedName>
</protein>
<dbReference type="AlphaFoldDB" id="A0A1R0GYS4"/>
<feature type="region of interest" description="Disordered" evidence="1">
    <location>
        <begin position="44"/>
        <end position="66"/>
    </location>
</feature>
<sequence length="109" mass="12278">MSDKLFNISDPHFTTEKKILKNKEPLTASTRYCPLVSTVSGLKRSHQLNLTPSPGRSPTNRMSKNNLAEKYQVKPSFLTDSETAIGKLVLTSTCQKEQEYTVWLTSNET</sequence>
<dbReference type="EMBL" id="LSSL01001970">
    <property type="protein sequence ID" value="OLY82036.1"/>
    <property type="molecule type" value="Genomic_DNA"/>
</dbReference>
<gene>
    <name evidence="2" type="ORF">AYI68_g3851</name>
</gene>
<accession>A0A1R0GYS4</accession>
<reference evidence="2 3" key="1">
    <citation type="journal article" date="2016" name="Mol. Biol. Evol.">
        <title>Genome-Wide Survey of Gut Fungi (Harpellales) Reveals the First Horizontally Transferred Ubiquitin Gene from a Mosquito Host.</title>
        <authorList>
            <person name="Wang Y."/>
            <person name="White M.M."/>
            <person name="Kvist S."/>
            <person name="Moncalvo J.M."/>
        </authorList>
    </citation>
    <scope>NUCLEOTIDE SEQUENCE [LARGE SCALE GENOMIC DNA]</scope>
    <source>
        <strain evidence="2 3">ALG-7-W6</strain>
    </source>
</reference>
<evidence type="ECO:0000313" key="2">
    <source>
        <dbReference type="EMBL" id="OLY82036.1"/>
    </source>
</evidence>